<dbReference type="Gene3D" id="3.30.2320.80">
    <property type="match status" value="1"/>
</dbReference>
<dbReference type="RefSeq" id="WP_090844416.1">
    <property type="nucleotide sequence ID" value="NZ_DBFONV010000051.1"/>
</dbReference>
<evidence type="ECO:0000256" key="3">
    <source>
        <dbReference type="ARBA" id="ARBA00022833"/>
    </source>
</evidence>
<dbReference type="STRING" id="604330.SAMN04489857_0492"/>
<reference evidence="6" key="2">
    <citation type="submission" date="2016-10" db="EMBL/GenBank/DDBJ databases">
        <authorList>
            <person name="de Groot N.N."/>
        </authorList>
    </citation>
    <scope>NUCLEOTIDE SEQUENCE [LARGE SCALE GENOMIC DNA]</scope>
    <source>
        <strain evidence="6">DSM 22619</strain>
    </source>
</reference>
<dbReference type="Proteomes" id="UP000198528">
    <property type="component" value="Unassembled WGS sequence"/>
</dbReference>
<dbReference type="InterPro" id="IPR000688">
    <property type="entry name" value="HypA/HybF"/>
</dbReference>
<keyword evidence="7" id="KW-1185">Reference proteome</keyword>
<comment type="function">
    <text evidence="4">Involved in the maturation of [NiFe] hydrogenases. Required for nickel insertion into the metal center of the hydrogenase.</text>
</comment>
<keyword evidence="2 4" id="KW-0479">Metal-binding</keyword>
<dbReference type="SUPFAM" id="SSF57802">
    <property type="entry name" value="Rubredoxin-like"/>
    <property type="match status" value="1"/>
</dbReference>
<dbReference type="GO" id="GO:0008270">
    <property type="term" value="F:zinc ion binding"/>
    <property type="evidence" value="ECO:0007669"/>
    <property type="project" value="UniProtKB-UniRule"/>
</dbReference>
<feature type="binding site" evidence="4">
    <location>
        <position position="90"/>
    </location>
    <ligand>
        <name>Zn(2+)</name>
        <dbReference type="ChEBI" id="CHEBI:29105"/>
    </ligand>
</feature>
<sequence length="114" mass="12770">MHELGVVFAAMDTIEDVARENELTRISSVTMCLGEVSGILEDYFVDCWKWAQQKSDLLRDSTLEVERIKAVTVCNACGHTYETVRYGRTCPSCGSDQTVLLRGNECEIKQIEGC</sequence>
<feature type="binding site" evidence="4">
    <location>
        <position position="74"/>
    </location>
    <ligand>
        <name>Zn(2+)</name>
        <dbReference type="ChEBI" id="CHEBI:29105"/>
    </ligand>
</feature>
<evidence type="ECO:0000313" key="5">
    <source>
        <dbReference type="EMBL" id="MST59856.1"/>
    </source>
</evidence>
<feature type="binding site" evidence="4">
    <location>
        <position position="93"/>
    </location>
    <ligand>
        <name>Zn(2+)</name>
        <dbReference type="ChEBI" id="CHEBI:29105"/>
    </ligand>
</feature>
<gene>
    <name evidence="4" type="primary">hypA</name>
    <name evidence="5" type="ORF">FYJ69_02855</name>
    <name evidence="6" type="ORF">SAMN04487824_101151</name>
</gene>
<evidence type="ECO:0000256" key="2">
    <source>
        <dbReference type="ARBA" id="ARBA00022723"/>
    </source>
</evidence>
<keyword evidence="1 4" id="KW-0533">Nickel</keyword>
<evidence type="ECO:0000256" key="1">
    <source>
        <dbReference type="ARBA" id="ARBA00022596"/>
    </source>
</evidence>
<dbReference type="HAMAP" id="MF_00213">
    <property type="entry name" value="HypA_HybF"/>
    <property type="match status" value="1"/>
</dbReference>
<dbReference type="Pfam" id="PF01155">
    <property type="entry name" value="HypA"/>
    <property type="match status" value="1"/>
</dbReference>
<evidence type="ECO:0000313" key="7">
    <source>
        <dbReference type="Proteomes" id="UP000198528"/>
    </source>
</evidence>
<evidence type="ECO:0000313" key="6">
    <source>
        <dbReference type="EMBL" id="SDB97764.1"/>
    </source>
</evidence>
<reference evidence="7" key="1">
    <citation type="submission" date="2016-10" db="EMBL/GenBank/DDBJ databases">
        <authorList>
            <person name="Varghese N."/>
            <person name="Submissions S."/>
        </authorList>
    </citation>
    <scope>NUCLEOTIDE SEQUENCE [LARGE SCALE GENOMIC DNA]</scope>
    <source>
        <strain evidence="7">DSM 22619</strain>
    </source>
</reference>
<dbReference type="EMBL" id="VUND01000001">
    <property type="protein sequence ID" value="MST59856.1"/>
    <property type="molecule type" value="Genomic_DNA"/>
</dbReference>
<dbReference type="AlphaFoldDB" id="A0A1G6HU85"/>
<dbReference type="GO" id="GO:0051604">
    <property type="term" value="P:protein maturation"/>
    <property type="evidence" value="ECO:0007669"/>
    <property type="project" value="InterPro"/>
</dbReference>
<feature type="binding site" evidence="4">
    <location>
        <position position="77"/>
    </location>
    <ligand>
        <name>Zn(2+)</name>
        <dbReference type="ChEBI" id="CHEBI:29105"/>
    </ligand>
</feature>
<dbReference type="GO" id="GO:0016151">
    <property type="term" value="F:nickel cation binding"/>
    <property type="evidence" value="ECO:0007669"/>
    <property type="project" value="UniProtKB-UniRule"/>
</dbReference>
<dbReference type="PANTHER" id="PTHR34535">
    <property type="entry name" value="HYDROGENASE MATURATION FACTOR HYPA"/>
    <property type="match status" value="1"/>
</dbReference>
<dbReference type="PANTHER" id="PTHR34535:SF3">
    <property type="entry name" value="HYDROGENASE MATURATION FACTOR HYPA"/>
    <property type="match status" value="1"/>
</dbReference>
<name>A0A1G6HU85_9ACTN</name>
<evidence type="ECO:0000256" key="4">
    <source>
        <dbReference type="HAMAP-Rule" id="MF_00213"/>
    </source>
</evidence>
<dbReference type="Proteomes" id="UP000434342">
    <property type="component" value="Unassembled WGS sequence"/>
</dbReference>
<keyword evidence="3 4" id="KW-0862">Zinc</keyword>
<organism evidence="6 7">
    <name type="scientific">Parafannyhessea umbonata</name>
    <dbReference type="NCBI Taxonomy" id="604330"/>
    <lineage>
        <taxon>Bacteria</taxon>
        <taxon>Bacillati</taxon>
        <taxon>Actinomycetota</taxon>
        <taxon>Coriobacteriia</taxon>
        <taxon>Coriobacteriales</taxon>
        <taxon>Atopobiaceae</taxon>
        <taxon>Parafannyhessea</taxon>
    </lineage>
</organism>
<reference evidence="5 8" key="3">
    <citation type="submission" date="2019-08" db="EMBL/GenBank/DDBJ databases">
        <title>In-depth cultivation of the pig gut microbiome towards novel bacterial diversity and tailored functional studies.</title>
        <authorList>
            <person name="Wylensek D."/>
            <person name="Hitch T.C.A."/>
            <person name="Clavel T."/>
        </authorList>
    </citation>
    <scope>NUCLEOTIDE SEQUENCE [LARGE SCALE GENOMIC DNA]</scope>
    <source>
        <strain evidence="5 8">WB01_CNA04</strain>
    </source>
</reference>
<accession>A0A1G6HU85</accession>
<feature type="binding site" evidence="4">
    <location>
        <position position="2"/>
    </location>
    <ligand>
        <name>Ni(2+)</name>
        <dbReference type="ChEBI" id="CHEBI:49786"/>
    </ligand>
</feature>
<proteinExistence type="inferred from homology"/>
<dbReference type="EMBL" id="FMZL01000001">
    <property type="protein sequence ID" value="SDB97764.1"/>
    <property type="molecule type" value="Genomic_DNA"/>
</dbReference>
<dbReference type="PIRSF" id="PIRSF004761">
    <property type="entry name" value="Hydrgn_mat_HypA"/>
    <property type="match status" value="1"/>
</dbReference>
<protein>
    <recommendedName>
        <fullName evidence="4">Hydrogenase maturation factor HypA</fullName>
    </recommendedName>
</protein>
<comment type="similarity">
    <text evidence="4">Belongs to the HypA/HybF family.</text>
</comment>
<evidence type="ECO:0000313" key="8">
    <source>
        <dbReference type="Proteomes" id="UP000434342"/>
    </source>
</evidence>